<dbReference type="Pfam" id="PF22725">
    <property type="entry name" value="GFO_IDH_MocA_C3"/>
    <property type="match status" value="1"/>
</dbReference>
<name>A0A842HBM8_9BACT</name>
<dbReference type="GO" id="GO:0000166">
    <property type="term" value="F:nucleotide binding"/>
    <property type="evidence" value="ECO:0007669"/>
    <property type="project" value="InterPro"/>
</dbReference>
<dbReference type="Gene3D" id="3.30.360.10">
    <property type="entry name" value="Dihydrodipicolinate Reductase, domain 2"/>
    <property type="match status" value="1"/>
</dbReference>
<protein>
    <submittedName>
        <fullName evidence="3">Gfo/Idh/MocA family oxidoreductase</fullName>
    </submittedName>
</protein>
<dbReference type="AlphaFoldDB" id="A0A842HBM8"/>
<comment type="caution">
    <text evidence="3">The sequence shown here is derived from an EMBL/GenBank/DDBJ whole genome shotgun (WGS) entry which is preliminary data.</text>
</comment>
<dbReference type="RefSeq" id="WP_185674835.1">
    <property type="nucleotide sequence ID" value="NZ_JACHVB010000016.1"/>
</dbReference>
<evidence type="ECO:0000313" key="3">
    <source>
        <dbReference type="EMBL" id="MBC2593835.1"/>
    </source>
</evidence>
<organism evidence="3 4">
    <name type="scientific">Ruficoccus amylovorans</name>
    <dbReference type="NCBI Taxonomy" id="1804625"/>
    <lineage>
        <taxon>Bacteria</taxon>
        <taxon>Pseudomonadati</taxon>
        <taxon>Verrucomicrobiota</taxon>
        <taxon>Opitutia</taxon>
        <taxon>Puniceicoccales</taxon>
        <taxon>Cerasicoccaceae</taxon>
        <taxon>Ruficoccus</taxon>
    </lineage>
</organism>
<dbReference type="InterPro" id="IPR000683">
    <property type="entry name" value="Gfo/Idh/MocA-like_OxRdtase_N"/>
</dbReference>
<sequence length="418" mass="46469">MPKPLTIACIGCGGRGLIYLELASKQPKRYQVVAAADPCESRLDRAERYSANPDFRRFRDDTEILAEPQLADVMIIGTQDAQHKEHAIAAMKRGYDLLLEKPIASNPDDIAEVHLLARRLGRRVMVCHVLRYTAFYRKVKSLIDSGELGDIVSLNATEGVEAWHYAHSFVRGHWSVAAKSSPMILAKSCHDLDILRWIVGTKCQSLSSFGGLMHFNQRNKPNGAPARCLSGCPLGDQCIYNADRYLTDKKRWLFISPLPEDSNESDFREWLHNSPWGLCVYQSGNDVVDHQTVNMLFKGGATATFTMTAFEENRHIEIFGTKARLIAGDRIKKGYGCDILVKPHADNKEAVTHCIGQSDGGCATHMGGDASLVDALYDEMRGKDTSAMTSSLEVSVESHRMAFAAEESRLSGQTFHFE</sequence>
<gene>
    <name evidence="3" type="ORF">H5P28_06130</name>
</gene>
<evidence type="ECO:0000259" key="1">
    <source>
        <dbReference type="Pfam" id="PF01408"/>
    </source>
</evidence>
<dbReference type="InterPro" id="IPR055170">
    <property type="entry name" value="GFO_IDH_MocA-like_dom"/>
</dbReference>
<dbReference type="Gene3D" id="3.40.50.720">
    <property type="entry name" value="NAD(P)-binding Rossmann-like Domain"/>
    <property type="match status" value="1"/>
</dbReference>
<dbReference type="Proteomes" id="UP000546464">
    <property type="component" value="Unassembled WGS sequence"/>
</dbReference>
<keyword evidence="4" id="KW-1185">Reference proteome</keyword>
<dbReference type="InterPro" id="IPR036291">
    <property type="entry name" value="NAD(P)-bd_dom_sf"/>
</dbReference>
<dbReference type="SUPFAM" id="SSF55347">
    <property type="entry name" value="Glyceraldehyde-3-phosphate dehydrogenase-like, C-terminal domain"/>
    <property type="match status" value="1"/>
</dbReference>
<dbReference type="InterPro" id="IPR051450">
    <property type="entry name" value="Gfo/Idh/MocA_Oxidoreductases"/>
</dbReference>
<accession>A0A842HBM8</accession>
<dbReference type="SUPFAM" id="SSF51735">
    <property type="entry name" value="NAD(P)-binding Rossmann-fold domains"/>
    <property type="match status" value="1"/>
</dbReference>
<evidence type="ECO:0000259" key="2">
    <source>
        <dbReference type="Pfam" id="PF22725"/>
    </source>
</evidence>
<dbReference type="PANTHER" id="PTHR43377:SF2">
    <property type="entry name" value="BINDING ROSSMANN FOLD OXIDOREDUCTASE, PUTATIVE (AFU_ORTHOLOGUE AFUA_4G00560)-RELATED"/>
    <property type="match status" value="1"/>
</dbReference>
<dbReference type="PANTHER" id="PTHR43377">
    <property type="entry name" value="BILIVERDIN REDUCTASE A"/>
    <property type="match status" value="1"/>
</dbReference>
<dbReference type="Pfam" id="PF01408">
    <property type="entry name" value="GFO_IDH_MocA"/>
    <property type="match status" value="1"/>
</dbReference>
<reference evidence="3 4" key="1">
    <citation type="submission" date="2020-07" db="EMBL/GenBank/DDBJ databases">
        <authorList>
            <person name="Feng X."/>
        </authorList>
    </citation>
    <scope>NUCLEOTIDE SEQUENCE [LARGE SCALE GENOMIC DNA]</scope>
    <source>
        <strain evidence="3 4">JCM31066</strain>
    </source>
</reference>
<evidence type="ECO:0000313" key="4">
    <source>
        <dbReference type="Proteomes" id="UP000546464"/>
    </source>
</evidence>
<proteinExistence type="predicted"/>
<feature type="domain" description="Gfo/Idh/MocA-like oxidoreductase N-terminal" evidence="1">
    <location>
        <begin position="6"/>
        <end position="127"/>
    </location>
</feature>
<dbReference type="EMBL" id="JACHVB010000016">
    <property type="protein sequence ID" value="MBC2593835.1"/>
    <property type="molecule type" value="Genomic_DNA"/>
</dbReference>
<feature type="domain" description="GFO/IDH/MocA-like oxidoreductase" evidence="2">
    <location>
        <begin position="136"/>
        <end position="325"/>
    </location>
</feature>